<name>A0A926NG24_9BACI</name>
<evidence type="ECO:0000256" key="1">
    <source>
        <dbReference type="ARBA" id="ARBA00004496"/>
    </source>
</evidence>
<dbReference type="GO" id="GO:0005737">
    <property type="term" value="C:cytoplasm"/>
    <property type="evidence" value="ECO:0007669"/>
    <property type="project" value="UniProtKB-SubCell"/>
</dbReference>
<sequence>MINVLIVEDDPMVAEFNKQYLKEIEGFFLVGIAHSVKEAIKVLNCNKVNLILLDVYMPEENGLTLIRKIREEKKEVDVILITAASEVDKVQTALRLGIVDYLIKPFTFERFHQALTSYQDKYLYLNQQRKMNQEDLDELLFVKQNEKFADEPLKPLPKGLSRKTLNTVFNAIKRQGKSPFTTEEIAEITDISRVSIRKYLTFLNDIHVIDETLTYGIGRPLYSYMYNESNQAILDEYD</sequence>
<dbReference type="CDD" id="cd19925">
    <property type="entry name" value="REC_citrate_TCS"/>
    <property type="match status" value="1"/>
</dbReference>
<evidence type="ECO:0000256" key="3">
    <source>
        <dbReference type="ARBA" id="ARBA00022553"/>
    </source>
</evidence>
<evidence type="ECO:0000256" key="9">
    <source>
        <dbReference type="PROSITE-ProRule" id="PRU00169"/>
    </source>
</evidence>
<dbReference type="InterPro" id="IPR036390">
    <property type="entry name" value="WH_DNA-bd_sf"/>
</dbReference>
<dbReference type="PIRSF" id="PIRSF006171">
    <property type="entry name" value="RR_citrat_malat"/>
    <property type="match status" value="1"/>
</dbReference>
<evidence type="ECO:0000256" key="2">
    <source>
        <dbReference type="ARBA" id="ARBA00022490"/>
    </source>
</evidence>
<dbReference type="InterPro" id="IPR051271">
    <property type="entry name" value="2C-system_Tx_regulators"/>
</dbReference>
<dbReference type="InterPro" id="IPR001789">
    <property type="entry name" value="Sig_transdc_resp-reg_receiver"/>
</dbReference>
<evidence type="ECO:0000313" key="11">
    <source>
        <dbReference type="EMBL" id="MBD1382799.1"/>
    </source>
</evidence>
<keyword evidence="8" id="KW-0804">Transcription</keyword>
<dbReference type="Proteomes" id="UP000626844">
    <property type="component" value="Unassembled WGS sequence"/>
</dbReference>
<dbReference type="SUPFAM" id="SSF52172">
    <property type="entry name" value="CheY-like"/>
    <property type="match status" value="1"/>
</dbReference>
<comment type="subcellular location">
    <subcellularLocation>
        <location evidence="1">Cytoplasm</location>
    </subcellularLocation>
</comment>
<dbReference type="GO" id="GO:0003700">
    <property type="term" value="F:DNA-binding transcription factor activity"/>
    <property type="evidence" value="ECO:0007669"/>
    <property type="project" value="InterPro"/>
</dbReference>
<gene>
    <name evidence="11" type="ORF">IC621_21585</name>
</gene>
<dbReference type="SMART" id="SM00448">
    <property type="entry name" value="REC"/>
    <property type="match status" value="1"/>
</dbReference>
<feature type="modified residue" description="4-aspartylphosphate" evidence="9">
    <location>
        <position position="54"/>
    </location>
</feature>
<proteinExistence type="predicted"/>
<dbReference type="AlphaFoldDB" id="A0A926NG24"/>
<accession>A0A926NG24</accession>
<dbReference type="GO" id="GO:0000156">
    <property type="term" value="F:phosphorelay response regulator activity"/>
    <property type="evidence" value="ECO:0007669"/>
    <property type="project" value="TreeGrafter"/>
</dbReference>
<evidence type="ECO:0000256" key="7">
    <source>
        <dbReference type="ARBA" id="ARBA00023159"/>
    </source>
</evidence>
<dbReference type="EMBL" id="JACXAI010000037">
    <property type="protein sequence ID" value="MBD1382799.1"/>
    <property type="molecule type" value="Genomic_DNA"/>
</dbReference>
<evidence type="ECO:0000256" key="5">
    <source>
        <dbReference type="ARBA" id="ARBA00023015"/>
    </source>
</evidence>
<dbReference type="GO" id="GO:0003677">
    <property type="term" value="F:DNA binding"/>
    <property type="evidence" value="ECO:0007669"/>
    <property type="project" value="UniProtKB-KW"/>
</dbReference>
<comment type="caution">
    <text evidence="11">The sequence shown here is derived from an EMBL/GenBank/DDBJ whole genome shotgun (WGS) entry which is preliminary data.</text>
</comment>
<keyword evidence="2" id="KW-0963">Cytoplasm</keyword>
<dbReference type="InterPro" id="IPR024187">
    <property type="entry name" value="Sig_transdc_resp-reg_cit/mal"/>
</dbReference>
<protein>
    <submittedName>
        <fullName evidence="11">Response regulator</fullName>
    </submittedName>
</protein>
<evidence type="ECO:0000256" key="6">
    <source>
        <dbReference type="ARBA" id="ARBA00023125"/>
    </source>
</evidence>
<dbReference type="RefSeq" id="WP_191161353.1">
    <property type="nucleotide sequence ID" value="NZ_JACXAI010000037.1"/>
</dbReference>
<dbReference type="PANTHER" id="PTHR45526">
    <property type="entry name" value="TRANSCRIPTIONAL REGULATORY PROTEIN DPIA"/>
    <property type="match status" value="1"/>
</dbReference>
<dbReference type="InterPro" id="IPR011006">
    <property type="entry name" value="CheY-like_superfamily"/>
</dbReference>
<dbReference type="PROSITE" id="PS50110">
    <property type="entry name" value="RESPONSE_REGULATORY"/>
    <property type="match status" value="1"/>
</dbReference>
<evidence type="ECO:0000313" key="12">
    <source>
        <dbReference type="Proteomes" id="UP000626844"/>
    </source>
</evidence>
<dbReference type="SUPFAM" id="SSF46785">
    <property type="entry name" value="Winged helix' DNA-binding domain"/>
    <property type="match status" value="1"/>
</dbReference>
<organism evidence="11 12">
    <name type="scientific">Metabacillus arenae</name>
    <dbReference type="NCBI Taxonomy" id="2771434"/>
    <lineage>
        <taxon>Bacteria</taxon>
        <taxon>Bacillati</taxon>
        <taxon>Bacillota</taxon>
        <taxon>Bacilli</taxon>
        <taxon>Bacillales</taxon>
        <taxon>Bacillaceae</taxon>
        <taxon>Metabacillus</taxon>
    </lineage>
</organism>
<keyword evidence="6" id="KW-0238">DNA-binding</keyword>
<evidence type="ECO:0000256" key="8">
    <source>
        <dbReference type="ARBA" id="ARBA00023163"/>
    </source>
</evidence>
<evidence type="ECO:0000256" key="4">
    <source>
        <dbReference type="ARBA" id="ARBA00023012"/>
    </source>
</evidence>
<evidence type="ECO:0000259" key="10">
    <source>
        <dbReference type="PROSITE" id="PS50110"/>
    </source>
</evidence>
<keyword evidence="3 9" id="KW-0597">Phosphoprotein</keyword>
<keyword evidence="12" id="KW-1185">Reference proteome</keyword>
<keyword evidence="7" id="KW-0010">Activator</keyword>
<keyword evidence="5" id="KW-0805">Transcription regulation</keyword>
<dbReference type="Pfam" id="PF00072">
    <property type="entry name" value="Response_reg"/>
    <property type="match status" value="1"/>
</dbReference>
<reference evidence="11" key="1">
    <citation type="submission" date="2020-09" db="EMBL/GenBank/DDBJ databases">
        <title>A novel bacterium of genus Bacillus, isolated from South China Sea.</title>
        <authorList>
            <person name="Huang H."/>
            <person name="Mo K."/>
            <person name="Hu Y."/>
        </authorList>
    </citation>
    <scope>NUCLEOTIDE SEQUENCE</scope>
    <source>
        <strain evidence="11">IB182487</strain>
    </source>
</reference>
<feature type="domain" description="Response regulatory" evidence="10">
    <location>
        <begin position="3"/>
        <end position="119"/>
    </location>
</feature>
<keyword evidence="4" id="KW-0902">Two-component regulatory system</keyword>
<dbReference type="PANTHER" id="PTHR45526:SF1">
    <property type="entry name" value="TRANSCRIPTIONAL REGULATORY PROTEIN DCUR-RELATED"/>
    <property type="match status" value="1"/>
</dbReference>
<dbReference type="Gene3D" id="3.40.50.2300">
    <property type="match status" value="1"/>
</dbReference>